<keyword evidence="1" id="KW-0812">Transmembrane</keyword>
<keyword evidence="3" id="KW-1185">Reference proteome</keyword>
<name>A0ABW6K3T5_9BACI</name>
<organism evidence="2 3">
    <name type="scientific">Cytobacillus mangrovibacter</name>
    <dbReference type="NCBI Taxonomy" id="3299024"/>
    <lineage>
        <taxon>Bacteria</taxon>
        <taxon>Bacillati</taxon>
        <taxon>Bacillota</taxon>
        <taxon>Bacilli</taxon>
        <taxon>Bacillales</taxon>
        <taxon>Bacillaceae</taxon>
        <taxon>Cytobacillus</taxon>
    </lineage>
</organism>
<keyword evidence="1" id="KW-1133">Transmembrane helix</keyword>
<feature type="transmembrane region" description="Helical" evidence="1">
    <location>
        <begin position="6"/>
        <end position="24"/>
    </location>
</feature>
<dbReference type="EMBL" id="JBIACJ010000007">
    <property type="protein sequence ID" value="MFE8697605.1"/>
    <property type="molecule type" value="Genomic_DNA"/>
</dbReference>
<evidence type="ECO:0000256" key="1">
    <source>
        <dbReference type="SAM" id="Phobius"/>
    </source>
</evidence>
<evidence type="ECO:0000313" key="2">
    <source>
        <dbReference type="EMBL" id="MFE8697605.1"/>
    </source>
</evidence>
<accession>A0ABW6K3T5</accession>
<protein>
    <recommendedName>
        <fullName evidence="4">Holin</fullName>
    </recommendedName>
</protein>
<feature type="transmembrane region" description="Helical" evidence="1">
    <location>
        <begin position="36"/>
        <end position="53"/>
    </location>
</feature>
<keyword evidence="1" id="KW-0472">Membrane</keyword>
<dbReference type="RefSeq" id="WP_389221100.1">
    <property type="nucleotide sequence ID" value="NZ_JBIACJ010000007.1"/>
</dbReference>
<reference evidence="2 3" key="1">
    <citation type="submission" date="2024-08" db="EMBL/GenBank/DDBJ databases">
        <title>Two novel Cytobacillus novel species.</title>
        <authorList>
            <person name="Liu G."/>
        </authorList>
    </citation>
    <scope>NUCLEOTIDE SEQUENCE [LARGE SCALE GENOMIC DNA]</scope>
    <source>
        <strain evidence="2 3">FJAT-53684</strain>
    </source>
</reference>
<gene>
    <name evidence="2" type="ORF">ACFYKT_14780</name>
</gene>
<comment type="caution">
    <text evidence="2">The sequence shown here is derived from an EMBL/GenBank/DDBJ whole genome shotgun (WGS) entry which is preliminary data.</text>
</comment>
<feature type="transmembrane region" description="Helical" evidence="1">
    <location>
        <begin position="59"/>
        <end position="80"/>
    </location>
</feature>
<sequence>MDFPLIHTNFWDAIIAVPVVMTVTQLLKVFFKVPKIYIPTIALAVGLIISVFISHRHNLVAGLFMGWFYGYAAIGSYASLKTTIITYRKKKN</sequence>
<evidence type="ECO:0008006" key="4">
    <source>
        <dbReference type="Google" id="ProtNLM"/>
    </source>
</evidence>
<evidence type="ECO:0000313" key="3">
    <source>
        <dbReference type="Proteomes" id="UP001601058"/>
    </source>
</evidence>
<dbReference type="Proteomes" id="UP001601058">
    <property type="component" value="Unassembled WGS sequence"/>
</dbReference>
<proteinExistence type="predicted"/>